<organism evidence="1">
    <name type="scientific">marine sediment metagenome</name>
    <dbReference type="NCBI Taxonomy" id="412755"/>
    <lineage>
        <taxon>unclassified sequences</taxon>
        <taxon>metagenomes</taxon>
        <taxon>ecological metagenomes</taxon>
    </lineage>
</organism>
<dbReference type="AlphaFoldDB" id="A0A0F9B3I1"/>
<gene>
    <name evidence="1" type="ORF">LCGC14_2576820</name>
</gene>
<protein>
    <submittedName>
        <fullName evidence="1">Uncharacterized protein</fullName>
    </submittedName>
</protein>
<accession>A0A0F9B3I1</accession>
<sequence>MKLIPRTDNKYRTQEEHITRFNEMKQVMISLPDVFKLLNNREAIESLRKDFKDYWLVTSTGIIYNPENLSAKIIHNANSNVVKPTEINLKEIPVCRPTYLNKILETDKGLEYIRALLNDKKATKEQIKEPRPPYCICCEYMRVCDRDRESGQKIDYCPDENYRKWEDNQ</sequence>
<evidence type="ECO:0000313" key="1">
    <source>
        <dbReference type="EMBL" id="KKL08342.1"/>
    </source>
</evidence>
<reference evidence="1" key="1">
    <citation type="journal article" date="2015" name="Nature">
        <title>Complex archaea that bridge the gap between prokaryotes and eukaryotes.</title>
        <authorList>
            <person name="Spang A."/>
            <person name="Saw J.H."/>
            <person name="Jorgensen S.L."/>
            <person name="Zaremba-Niedzwiedzka K."/>
            <person name="Martijn J."/>
            <person name="Lind A.E."/>
            <person name="van Eijk R."/>
            <person name="Schleper C."/>
            <person name="Guy L."/>
            <person name="Ettema T.J."/>
        </authorList>
    </citation>
    <scope>NUCLEOTIDE SEQUENCE</scope>
</reference>
<name>A0A0F9B3I1_9ZZZZ</name>
<dbReference type="EMBL" id="LAZR01042915">
    <property type="protein sequence ID" value="KKL08342.1"/>
    <property type="molecule type" value="Genomic_DNA"/>
</dbReference>
<comment type="caution">
    <text evidence="1">The sequence shown here is derived from an EMBL/GenBank/DDBJ whole genome shotgun (WGS) entry which is preliminary data.</text>
</comment>
<proteinExistence type="predicted"/>